<organism evidence="5 6">
    <name type="scientific">Pseudobutyrivibrio xylanivorans DSM 14809</name>
    <dbReference type="NCBI Taxonomy" id="1123012"/>
    <lineage>
        <taxon>Bacteria</taxon>
        <taxon>Bacillati</taxon>
        <taxon>Bacillota</taxon>
        <taxon>Clostridia</taxon>
        <taxon>Lachnospirales</taxon>
        <taxon>Lachnospiraceae</taxon>
        <taxon>Pseudobutyrivibrio</taxon>
    </lineage>
</organism>
<keyword evidence="6" id="KW-1185">Reference proteome</keyword>
<dbReference type="OrthoDB" id="5637at2"/>
<dbReference type="AlphaFoldDB" id="A0A1M6CQU6"/>
<dbReference type="Pfam" id="PF11738">
    <property type="entry name" value="DUF3298"/>
    <property type="match status" value="1"/>
</dbReference>
<evidence type="ECO:0000259" key="4">
    <source>
        <dbReference type="Pfam" id="PF13739"/>
    </source>
</evidence>
<dbReference type="Proteomes" id="UP000184185">
    <property type="component" value="Unassembled WGS sequence"/>
</dbReference>
<evidence type="ECO:0000313" key="6">
    <source>
        <dbReference type="Proteomes" id="UP000184185"/>
    </source>
</evidence>
<dbReference type="Pfam" id="PF13739">
    <property type="entry name" value="PdaC"/>
    <property type="match status" value="1"/>
</dbReference>
<feature type="domain" description="Deacetylase PdaC" evidence="4">
    <location>
        <begin position="78"/>
        <end position="164"/>
    </location>
</feature>
<evidence type="ECO:0000256" key="2">
    <source>
        <dbReference type="SAM" id="SignalP"/>
    </source>
</evidence>
<feature type="compositionally biased region" description="Polar residues" evidence="1">
    <location>
        <begin position="30"/>
        <end position="39"/>
    </location>
</feature>
<dbReference type="Gene3D" id="3.90.640.20">
    <property type="entry name" value="Heat-shock cognate protein, ATPase"/>
    <property type="match status" value="1"/>
</dbReference>
<evidence type="ECO:0000256" key="1">
    <source>
        <dbReference type="SAM" id="MobiDB-lite"/>
    </source>
</evidence>
<evidence type="ECO:0008006" key="7">
    <source>
        <dbReference type="Google" id="ProtNLM"/>
    </source>
</evidence>
<protein>
    <recommendedName>
        <fullName evidence="7">DUF3298 domain-containing protein</fullName>
    </recommendedName>
</protein>
<dbReference type="InterPro" id="IPR025303">
    <property type="entry name" value="PdaC"/>
</dbReference>
<evidence type="ECO:0000259" key="3">
    <source>
        <dbReference type="Pfam" id="PF11738"/>
    </source>
</evidence>
<feature type="signal peptide" evidence="2">
    <location>
        <begin position="1"/>
        <end position="19"/>
    </location>
</feature>
<keyword evidence="2" id="KW-0732">Signal</keyword>
<dbReference type="RefSeq" id="WP_072913031.1">
    <property type="nucleotide sequence ID" value="NZ_FQYQ01000003.1"/>
</dbReference>
<gene>
    <name evidence="5" type="ORF">SAMN02745725_00793</name>
</gene>
<reference evidence="5 6" key="1">
    <citation type="submission" date="2016-11" db="EMBL/GenBank/DDBJ databases">
        <authorList>
            <person name="Jaros S."/>
            <person name="Januszkiewicz K."/>
            <person name="Wedrychowicz H."/>
        </authorList>
    </citation>
    <scope>NUCLEOTIDE SEQUENCE [LARGE SCALE GENOMIC DNA]</scope>
    <source>
        <strain evidence="5 6">DSM 14809</strain>
    </source>
</reference>
<dbReference type="InterPro" id="IPR021729">
    <property type="entry name" value="DUF3298"/>
</dbReference>
<dbReference type="EMBL" id="FQYQ01000003">
    <property type="protein sequence ID" value="SHI63465.1"/>
    <property type="molecule type" value="Genomic_DNA"/>
</dbReference>
<feature type="region of interest" description="Disordered" evidence="1">
    <location>
        <begin position="30"/>
        <end position="61"/>
    </location>
</feature>
<sequence length="421" mass="46796">MKKRIAMLLICAVAGTSMIACGKKTEPIKTDNTQATEQVQPAEDTNSESDKEPVSTSAPDITFTSVKAEDYDYFIGSVQCIQVTDDKHPELKAAMDEYFDGIVKTFNSGIEDMNAQAKQQNEEMGDSEDTMKYSQDIKNELIRRDNKVLSFVLNTYTFMGGAHGGGTYTGVNFDVATGKQITLDDLGDAETIRQTSKQYILDTIANSADEARGNLYSDDIIDYKQVIEEYFSNGNQPEFYLDNVGITFIFQQYDIAPYAAGTISVTVPYSQYEGLNDRYTPLSDAPYVLKLSNAGIDSRIDFNGDGTLDTISAVNTWDEDSDKNYVVLRVNGEELKNESGNGSWYTGYFIHNDEGNFVLLANDGISMDLYDVSNGIKAKGHMDTTLSVKEVTETGIILGEYTYNDNNIEWSNEQQIGFDFK</sequence>
<dbReference type="InterPro" id="IPR037126">
    <property type="entry name" value="PdaC/RsiV-like_sf"/>
</dbReference>
<dbReference type="PROSITE" id="PS51257">
    <property type="entry name" value="PROKAR_LIPOPROTEIN"/>
    <property type="match status" value="1"/>
</dbReference>
<name>A0A1M6CQU6_PSEXY</name>
<feature type="domain" description="DUF3298" evidence="3">
    <location>
        <begin position="216"/>
        <end position="270"/>
    </location>
</feature>
<dbReference type="STRING" id="185007.SAMN02910350_01055"/>
<evidence type="ECO:0000313" key="5">
    <source>
        <dbReference type="EMBL" id="SHI63465.1"/>
    </source>
</evidence>
<feature type="chain" id="PRO_5038457705" description="DUF3298 domain-containing protein" evidence="2">
    <location>
        <begin position="20"/>
        <end position="421"/>
    </location>
</feature>
<proteinExistence type="predicted"/>
<dbReference type="Gene3D" id="3.30.565.40">
    <property type="entry name" value="Fervidobacterium nodosum Rt17-B1 like"/>
    <property type="match status" value="1"/>
</dbReference>
<accession>A0A1M6CQU6</accession>